<dbReference type="PANTHER" id="PTHR13734:SF5">
    <property type="entry name" value="CCA TRNA NUCLEOTIDYLTRANSFERASE, MITOCHONDRIAL"/>
    <property type="match status" value="1"/>
</dbReference>
<dbReference type="SUPFAM" id="SSF81891">
    <property type="entry name" value="Poly A polymerase C-terminal region-like"/>
    <property type="match status" value="1"/>
</dbReference>
<dbReference type="OrthoDB" id="445712at2759"/>
<organism evidence="2 3">
    <name type="scientific">Bodo saltans</name>
    <name type="common">Flagellated protozoan</name>
    <dbReference type="NCBI Taxonomy" id="75058"/>
    <lineage>
        <taxon>Eukaryota</taxon>
        <taxon>Discoba</taxon>
        <taxon>Euglenozoa</taxon>
        <taxon>Kinetoplastea</taxon>
        <taxon>Metakinetoplastina</taxon>
        <taxon>Eubodonida</taxon>
        <taxon>Bodonidae</taxon>
        <taxon>Bodo</taxon>
    </lineage>
</organism>
<dbReference type="GO" id="GO:0003723">
    <property type="term" value="F:RNA binding"/>
    <property type="evidence" value="ECO:0007669"/>
    <property type="project" value="UniProtKB-KW"/>
</dbReference>
<evidence type="ECO:0000313" key="2">
    <source>
        <dbReference type="EMBL" id="CUG93158.1"/>
    </source>
</evidence>
<keyword evidence="2" id="KW-0808">Transferase</keyword>
<accession>A0A0S4JS32</accession>
<dbReference type="GO" id="GO:0001680">
    <property type="term" value="P:tRNA 3'-terminal CCA addition"/>
    <property type="evidence" value="ECO:0007669"/>
    <property type="project" value="TreeGrafter"/>
</dbReference>
<sequence length="376" mass="41522">QRSLLRCPLNPRETFLDDPLRMLRGIRFSGQLGFQLDDSILHAVDEELLVALEQKVSRERFGIEWLKMMGGSSPGTCWRYLSDMRLDRVVMQELYLAKAKSKTASTVVERVGSLLPCDEEQQEDVRHAWTTLSTLVMPLLSKPSSTLYQASKEDRTIATMFLLALPSTMSSTSDERAERLMAWSTSGLKLPVAISSGIRKMLDAVEALWHQPEAVELLIRSCARGGADDGAVLWVGSVRDTMFDTLLQLSDRTVPRNALPVIIAATLVTKLILPREMRGTASAAVAAAPGAASSITTETLHDDVACAMTVLEEDAGQLLSSAQCPLPIRGDEIPKLLDVPSKETGKFLLMTRRYCLHNKGATRDEVVQFLSHQKNQ</sequence>
<dbReference type="GO" id="GO:0052929">
    <property type="term" value="F:ATP:3'-cytidine-cytidine-tRNA adenylyltransferase activity"/>
    <property type="evidence" value="ECO:0007669"/>
    <property type="project" value="TreeGrafter"/>
</dbReference>
<gene>
    <name evidence="2" type="ORF">BSAL_41125</name>
</gene>
<protein>
    <submittedName>
        <fullName evidence="2">tRNA nucleotidyl transferase, putative</fullName>
    </submittedName>
</protein>
<dbReference type="AlphaFoldDB" id="A0A0S4JS32"/>
<keyword evidence="1" id="KW-0694">RNA-binding</keyword>
<reference evidence="3" key="1">
    <citation type="submission" date="2015-09" db="EMBL/GenBank/DDBJ databases">
        <authorList>
            <consortium name="Pathogen Informatics"/>
        </authorList>
    </citation>
    <scope>NUCLEOTIDE SEQUENCE [LARGE SCALE GENOMIC DNA]</scope>
    <source>
        <strain evidence="3">Lake Konstanz</strain>
    </source>
</reference>
<dbReference type="Proteomes" id="UP000051952">
    <property type="component" value="Unassembled WGS sequence"/>
</dbReference>
<name>A0A0S4JS32_BODSA</name>
<dbReference type="PANTHER" id="PTHR13734">
    <property type="entry name" value="TRNA-NUCLEOTIDYLTRANSFERASE"/>
    <property type="match status" value="1"/>
</dbReference>
<evidence type="ECO:0000313" key="3">
    <source>
        <dbReference type="Proteomes" id="UP000051952"/>
    </source>
</evidence>
<keyword evidence="3" id="KW-1185">Reference proteome</keyword>
<dbReference type="Gene3D" id="1.10.3090.10">
    <property type="entry name" value="cca-adding enzyme, domain 2"/>
    <property type="match status" value="1"/>
</dbReference>
<evidence type="ECO:0000256" key="1">
    <source>
        <dbReference type="ARBA" id="ARBA00022884"/>
    </source>
</evidence>
<dbReference type="VEuPathDB" id="TriTrypDB:BSAL_41125"/>
<dbReference type="GO" id="GO:0052927">
    <property type="term" value="F:CC tRNA cytidylyltransferase activity"/>
    <property type="evidence" value="ECO:0007669"/>
    <property type="project" value="TreeGrafter"/>
</dbReference>
<dbReference type="EMBL" id="CYKH01002126">
    <property type="protein sequence ID" value="CUG93158.1"/>
    <property type="molecule type" value="Genomic_DNA"/>
</dbReference>
<feature type="non-terminal residue" evidence="2">
    <location>
        <position position="1"/>
    </location>
</feature>
<proteinExistence type="predicted"/>